<dbReference type="PANTHER" id="PTHR23137:SF6">
    <property type="entry name" value="VESICLE TRANSPORT PROTEIN"/>
    <property type="match status" value="1"/>
</dbReference>
<evidence type="ECO:0000256" key="1">
    <source>
        <dbReference type="ARBA" id="ARBA00003566"/>
    </source>
</evidence>
<feature type="transmembrane region" description="Helical" evidence="9">
    <location>
        <begin position="417"/>
        <end position="438"/>
    </location>
</feature>
<keyword evidence="6 9" id="KW-1133">Transmembrane helix</keyword>
<dbReference type="EMBL" id="OC003276">
    <property type="protein sequence ID" value="CAD7263074.1"/>
    <property type="molecule type" value="Genomic_DNA"/>
</dbReference>
<name>A0A7R9G1S8_TIMSH</name>
<accession>A0A7R9G1S8</accession>
<dbReference type="PANTHER" id="PTHR23137">
    <property type="entry name" value="VESICLE TRANSPORT PROTEIN-RELATED"/>
    <property type="match status" value="1"/>
</dbReference>
<gene>
    <name evidence="10" type="ORF">TSIB3V08_LOCUS7164</name>
</gene>
<reference evidence="10" key="1">
    <citation type="submission" date="2020-11" db="EMBL/GenBank/DDBJ databases">
        <authorList>
            <person name="Tran Van P."/>
        </authorList>
    </citation>
    <scope>NUCLEOTIDE SEQUENCE</scope>
</reference>
<dbReference type="InterPro" id="IPR011691">
    <property type="entry name" value="Vesicle_transpt_SFT2"/>
</dbReference>
<feature type="transmembrane region" description="Helical" evidence="9">
    <location>
        <begin position="444"/>
        <end position="467"/>
    </location>
</feature>
<dbReference type="GO" id="GO:0012505">
    <property type="term" value="C:endomembrane system"/>
    <property type="evidence" value="ECO:0007669"/>
    <property type="project" value="UniProtKB-ARBA"/>
</dbReference>
<organism evidence="10">
    <name type="scientific">Timema shepardi</name>
    <name type="common">Walking stick</name>
    <dbReference type="NCBI Taxonomy" id="629360"/>
    <lineage>
        <taxon>Eukaryota</taxon>
        <taxon>Metazoa</taxon>
        <taxon>Ecdysozoa</taxon>
        <taxon>Arthropoda</taxon>
        <taxon>Hexapoda</taxon>
        <taxon>Insecta</taxon>
        <taxon>Pterygota</taxon>
        <taxon>Neoptera</taxon>
        <taxon>Polyneoptera</taxon>
        <taxon>Phasmatodea</taxon>
        <taxon>Timematodea</taxon>
        <taxon>Timematoidea</taxon>
        <taxon>Timematidae</taxon>
        <taxon>Timema</taxon>
    </lineage>
</organism>
<protein>
    <recommendedName>
        <fullName evidence="9">Vesicle transport protein</fullName>
    </recommendedName>
</protein>
<evidence type="ECO:0000256" key="6">
    <source>
        <dbReference type="ARBA" id="ARBA00022989"/>
    </source>
</evidence>
<comment type="function">
    <text evidence="1 9">May be involved in fusion of retrograde transport vesicles derived from an endocytic compartment with the Golgi complex.</text>
</comment>
<dbReference type="GO" id="GO:0016020">
    <property type="term" value="C:membrane"/>
    <property type="evidence" value="ECO:0007669"/>
    <property type="project" value="UniProtKB-SubCell"/>
</dbReference>
<dbReference type="Pfam" id="PF04178">
    <property type="entry name" value="Got1"/>
    <property type="match status" value="1"/>
</dbReference>
<sequence length="540" mass="59305">MSRINVKDFDNTFHHNLETNKSKIELKMDKLRRALSGDDAEEEAGIMPQTDHKMAVVNTRRKPHFGLICGLGVDIIMRSFLPLSHKPFFCPPTTLYCPPTTLLSSHHPLLSSHHPLLSSHHPLLSSHHPLLSSHHPLLSSHHPLLSSHHPLLSSHHPLLSSHHPLLSSHHPLLSSHHPLLSSHHPLLSSHHPLLSSHHPLLSSHHPLLSSHHPLLSSHHPLLSSHHPLLSSHHPLLSSHHPLLSSHHPLLSSHHPLLSSHHPLLSSHHPLLSSHHPLLSSHHPLLSSHHPLLSSHHPLLSSHHPLLSSHHPLLSSHHPLLSSHHPLLSSHHPFVHPPLSSVLPPPFSVLFSFTLSLSLTLSCPPSSRFNIGTLEFGCNTASNSVNISSCPHIQNSAPLGQCLLMDATTLSWSTRIKGFIICFVCGILCSLLGSLSMFLGKGMMMFAVFYTLGNIISIGSTCFLMGPFNQVKKMFAPTRVIATILVIVLFGLTLFAAIGLGKAGLTLLFVILQCLAMTWYSLSYIPYARDAVKKTVSSCIA</sequence>
<keyword evidence="3 9" id="KW-0813">Transport</keyword>
<dbReference type="GO" id="GO:0015031">
    <property type="term" value="P:protein transport"/>
    <property type="evidence" value="ECO:0007669"/>
    <property type="project" value="UniProtKB-KW"/>
</dbReference>
<evidence type="ECO:0000256" key="7">
    <source>
        <dbReference type="ARBA" id="ARBA00023136"/>
    </source>
</evidence>
<keyword evidence="4 9" id="KW-0812">Transmembrane</keyword>
<dbReference type="GO" id="GO:0005737">
    <property type="term" value="C:cytoplasm"/>
    <property type="evidence" value="ECO:0007669"/>
    <property type="project" value="UniProtKB-ARBA"/>
</dbReference>
<evidence type="ECO:0000256" key="5">
    <source>
        <dbReference type="ARBA" id="ARBA00022927"/>
    </source>
</evidence>
<feature type="transmembrane region" description="Helical" evidence="9">
    <location>
        <begin position="505"/>
        <end position="524"/>
    </location>
</feature>
<keyword evidence="7 9" id="KW-0472">Membrane</keyword>
<dbReference type="AlphaFoldDB" id="A0A7R9G1S8"/>
<dbReference type="InterPro" id="IPR007305">
    <property type="entry name" value="Vesicle_transpt_Got1/SFT2"/>
</dbReference>
<evidence type="ECO:0000256" key="2">
    <source>
        <dbReference type="ARBA" id="ARBA00004141"/>
    </source>
</evidence>
<evidence type="ECO:0000313" key="10">
    <source>
        <dbReference type="EMBL" id="CAD7263074.1"/>
    </source>
</evidence>
<proteinExistence type="inferred from homology"/>
<evidence type="ECO:0000256" key="8">
    <source>
        <dbReference type="ARBA" id="ARBA00025800"/>
    </source>
</evidence>
<dbReference type="GO" id="GO:0016192">
    <property type="term" value="P:vesicle-mediated transport"/>
    <property type="evidence" value="ECO:0007669"/>
    <property type="project" value="InterPro"/>
</dbReference>
<evidence type="ECO:0000256" key="4">
    <source>
        <dbReference type="ARBA" id="ARBA00022692"/>
    </source>
</evidence>
<keyword evidence="5 9" id="KW-0653">Protein transport</keyword>
<comment type="similarity">
    <text evidence="8 9">Belongs to the SFT2 family.</text>
</comment>
<comment type="subcellular location">
    <subcellularLocation>
        <location evidence="2 9">Membrane</location>
        <topology evidence="2 9">Multi-pass membrane protein</topology>
    </subcellularLocation>
</comment>
<evidence type="ECO:0000256" key="3">
    <source>
        <dbReference type="ARBA" id="ARBA00022448"/>
    </source>
</evidence>
<evidence type="ECO:0000256" key="9">
    <source>
        <dbReference type="RuleBase" id="RU363111"/>
    </source>
</evidence>
<feature type="transmembrane region" description="Helical" evidence="9">
    <location>
        <begin position="479"/>
        <end position="499"/>
    </location>
</feature>